<evidence type="ECO:0000256" key="11">
    <source>
        <dbReference type="HAMAP-Rule" id="MF_00354"/>
    </source>
</evidence>
<keyword evidence="4 11" id="KW-0288">FMN</keyword>
<evidence type="ECO:0000256" key="10">
    <source>
        <dbReference type="ARBA" id="ARBA00025810"/>
    </source>
</evidence>
<keyword evidence="2 11" id="KW-0963">Cytoplasm</keyword>
<dbReference type="CDD" id="cd02811">
    <property type="entry name" value="IDI-2_FMN"/>
    <property type="match status" value="1"/>
</dbReference>
<dbReference type="InterPro" id="IPR011179">
    <property type="entry name" value="IPdP_isomerase"/>
</dbReference>
<feature type="binding site" evidence="11">
    <location>
        <begin position="12"/>
        <end position="13"/>
    </location>
    <ligand>
        <name>substrate</name>
    </ligand>
</feature>
<evidence type="ECO:0000256" key="5">
    <source>
        <dbReference type="ARBA" id="ARBA00022723"/>
    </source>
</evidence>
<dbReference type="AlphaFoldDB" id="A0A0R1HJJ5"/>
<comment type="cofactor">
    <cofactor evidence="11">
        <name>Mg(2+)</name>
        <dbReference type="ChEBI" id="CHEBI:18420"/>
    </cofactor>
</comment>
<dbReference type="GO" id="GO:0000287">
    <property type="term" value="F:magnesium ion binding"/>
    <property type="evidence" value="ECO:0007669"/>
    <property type="project" value="UniProtKB-UniRule"/>
</dbReference>
<keyword evidence="8 11" id="KW-0414">Isoprene biosynthesis</keyword>
<comment type="subcellular location">
    <subcellularLocation>
        <location evidence="11">Cytoplasm</location>
    </subcellularLocation>
</comment>
<evidence type="ECO:0000259" key="12">
    <source>
        <dbReference type="Pfam" id="PF01070"/>
    </source>
</evidence>
<keyword evidence="3 11" id="KW-0285">Flavoprotein</keyword>
<evidence type="ECO:0000256" key="6">
    <source>
        <dbReference type="ARBA" id="ARBA00022842"/>
    </source>
</evidence>
<comment type="cofactor">
    <cofactor evidence="1 11">
        <name>FMN</name>
        <dbReference type="ChEBI" id="CHEBI:58210"/>
    </cofactor>
</comment>
<evidence type="ECO:0000256" key="8">
    <source>
        <dbReference type="ARBA" id="ARBA00023229"/>
    </source>
</evidence>
<dbReference type="Proteomes" id="UP000051450">
    <property type="component" value="Unassembled WGS sequence"/>
</dbReference>
<comment type="caution">
    <text evidence="13">The sequence shown here is derived from an EMBL/GenBank/DDBJ whole genome shotgun (WGS) entry which is preliminary data.</text>
</comment>
<dbReference type="GO" id="GO:0005737">
    <property type="term" value="C:cytoplasm"/>
    <property type="evidence" value="ECO:0007669"/>
    <property type="project" value="UniProtKB-SubCell"/>
</dbReference>
<comment type="subunit">
    <text evidence="10 11">Homooctamer. Dimer of tetramers.</text>
</comment>
<evidence type="ECO:0000313" key="14">
    <source>
        <dbReference type="Proteomes" id="UP000051450"/>
    </source>
</evidence>
<feature type="binding site" evidence="11">
    <location>
        <begin position="69"/>
        <end position="71"/>
    </location>
    <ligand>
        <name>FMN</name>
        <dbReference type="ChEBI" id="CHEBI:58210"/>
    </ligand>
</feature>
<keyword evidence="6 11" id="KW-0460">Magnesium</keyword>
<feature type="binding site" evidence="11">
    <location>
        <position position="158"/>
    </location>
    <ligand>
        <name>substrate</name>
    </ligand>
</feature>
<dbReference type="HAMAP" id="MF_00354">
    <property type="entry name" value="Idi_2"/>
    <property type="match status" value="1"/>
</dbReference>
<keyword evidence="7 11" id="KW-0521">NADP</keyword>
<dbReference type="SUPFAM" id="SSF51395">
    <property type="entry name" value="FMN-linked oxidoreductases"/>
    <property type="match status" value="1"/>
</dbReference>
<dbReference type="PATRIC" id="fig|1423719.4.peg.169"/>
<dbReference type="GO" id="GO:0004452">
    <property type="term" value="F:isopentenyl-diphosphate delta-isomerase activity"/>
    <property type="evidence" value="ECO:0007669"/>
    <property type="project" value="UniProtKB-UniRule"/>
</dbReference>
<evidence type="ECO:0000256" key="9">
    <source>
        <dbReference type="ARBA" id="ARBA00023235"/>
    </source>
</evidence>
<feature type="binding site" evidence="11">
    <location>
        <begin position="286"/>
        <end position="287"/>
    </location>
    <ligand>
        <name>FMN</name>
        <dbReference type="ChEBI" id="CHEBI:58210"/>
    </ligand>
</feature>
<dbReference type="GO" id="GO:0010181">
    <property type="term" value="F:FMN binding"/>
    <property type="evidence" value="ECO:0007669"/>
    <property type="project" value="UniProtKB-UniRule"/>
</dbReference>
<proteinExistence type="inferred from homology"/>
<dbReference type="GO" id="GO:0016491">
    <property type="term" value="F:oxidoreductase activity"/>
    <property type="evidence" value="ECO:0007669"/>
    <property type="project" value="InterPro"/>
</dbReference>
<dbReference type="RefSeq" id="WP_057973488.1">
    <property type="nucleotide sequence ID" value="NZ_AZDI01000001.1"/>
</dbReference>
<evidence type="ECO:0000313" key="13">
    <source>
        <dbReference type="EMBL" id="KRK46544.1"/>
    </source>
</evidence>
<evidence type="ECO:0000256" key="1">
    <source>
        <dbReference type="ARBA" id="ARBA00001917"/>
    </source>
</evidence>
<dbReference type="EMBL" id="AZDI01000001">
    <property type="protein sequence ID" value="KRK46544.1"/>
    <property type="molecule type" value="Genomic_DNA"/>
</dbReference>
<dbReference type="InterPro" id="IPR013785">
    <property type="entry name" value="Aldolase_TIM"/>
</dbReference>
<dbReference type="InterPro" id="IPR000262">
    <property type="entry name" value="FMN-dep_DH"/>
</dbReference>
<feature type="binding site" evidence="11">
    <location>
        <position position="99"/>
    </location>
    <ligand>
        <name>FMN</name>
        <dbReference type="ChEBI" id="CHEBI:58210"/>
    </ligand>
</feature>
<dbReference type="PANTHER" id="PTHR43665:SF1">
    <property type="entry name" value="ISOPENTENYL-DIPHOSPHATE DELTA-ISOMERASE"/>
    <property type="match status" value="1"/>
</dbReference>
<sequence length="346" mass="38386">MNKDANLIQSHRKDEHVFIAEKLFTEESNNQLNEIKLIPSNLPELSVNDIQSNVELPDFSFKSPFYINAMTGGSERTGILNQQLAEVAAITNTTIATGSQSVALKDPSVAHTFKVLREKNPNGIIFSNLSANATLDQAKKAIDMIDANAIQIHINAAQEIVMPEGEREFYWLKNIETLVNKLEVPVIVKEVGFGMSHETVRKLSDIGVRYVDISGHGGTNFAMIENERRHNKDFSFLKDWGLSTAESLIDTGSFQNNLTIFASGGVRTPLDIVKCLVLGAKSVGLSGTFLHVLNKQGQDALTETIFDYQTKIKMLMTLLGVKKITDLTGVRYILSSELQNFKNQKQ</sequence>
<comment type="similarity">
    <text evidence="11">Belongs to the IPP isomerase type 2 family.</text>
</comment>
<accession>A0A0R1HJJ5</accession>
<keyword evidence="14" id="KW-1185">Reference proteome</keyword>
<organism evidence="13 14">
    <name type="scientific">Dellaglioa algida DSM 15638</name>
    <dbReference type="NCBI Taxonomy" id="1423719"/>
    <lineage>
        <taxon>Bacteria</taxon>
        <taxon>Bacillati</taxon>
        <taxon>Bacillota</taxon>
        <taxon>Bacilli</taxon>
        <taxon>Lactobacillales</taxon>
        <taxon>Lactobacillaceae</taxon>
        <taxon>Dellaglioa</taxon>
    </lineage>
</organism>
<dbReference type="STRING" id="1423719.FC66_GL000167"/>
<dbReference type="GO" id="GO:0070402">
    <property type="term" value="F:NADPH binding"/>
    <property type="evidence" value="ECO:0007669"/>
    <property type="project" value="UniProtKB-UniRule"/>
</dbReference>
<dbReference type="PANTHER" id="PTHR43665">
    <property type="entry name" value="ISOPENTENYL-DIPHOSPHATE DELTA-ISOMERASE"/>
    <property type="match status" value="1"/>
</dbReference>
<evidence type="ECO:0000256" key="2">
    <source>
        <dbReference type="ARBA" id="ARBA00022490"/>
    </source>
</evidence>
<evidence type="ECO:0000256" key="7">
    <source>
        <dbReference type="ARBA" id="ARBA00022857"/>
    </source>
</evidence>
<dbReference type="GO" id="GO:0008299">
    <property type="term" value="P:isoprenoid biosynthetic process"/>
    <property type="evidence" value="ECO:0007669"/>
    <property type="project" value="UniProtKB-UniRule"/>
</dbReference>
<comment type="catalytic activity">
    <reaction evidence="11">
        <text>isopentenyl diphosphate = dimethylallyl diphosphate</text>
        <dbReference type="Rhea" id="RHEA:23284"/>
        <dbReference type="ChEBI" id="CHEBI:57623"/>
        <dbReference type="ChEBI" id="CHEBI:128769"/>
        <dbReference type="EC" id="5.3.3.2"/>
    </reaction>
</comment>
<evidence type="ECO:0000256" key="4">
    <source>
        <dbReference type="ARBA" id="ARBA00022643"/>
    </source>
</evidence>
<feature type="domain" description="FMN-dependent dehydrogenase" evidence="12">
    <location>
        <begin position="155"/>
        <end position="328"/>
    </location>
</feature>
<evidence type="ECO:0000256" key="3">
    <source>
        <dbReference type="ARBA" id="ARBA00022630"/>
    </source>
</evidence>
<feature type="binding site" evidence="11">
    <location>
        <position position="189"/>
    </location>
    <ligand>
        <name>FMN</name>
        <dbReference type="ChEBI" id="CHEBI:58210"/>
    </ligand>
</feature>
<feature type="binding site" evidence="11">
    <location>
        <position position="159"/>
    </location>
    <ligand>
        <name>Mg(2+)</name>
        <dbReference type="ChEBI" id="CHEBI:18420"/>
    </ligand>
</feature>
<comment type="function">
    <text evidence="11">Involved in the biosynthesis of isoprenoids. Catalyzes the 1,3-allylic rearrangement of the homoallylic substrate isopentenyl (IPP) to its allylic isomer, dimethylallyl diphosphate (DMAPP).</text>
</comment>
<dbReference type="Pfam" id="PF01070">
    <property type="entry name" value="FMN_dh"/>
    <property type="match status" value="1"/>
</dbReference>
<gene>
    <name evidence="11" type="primary">fni</name>
    <name evidence="13" type="ORF">FC66_GL000167</name>
</gene>
<feature type="binding site" evidence="11">
    <location>
        <position position="214"/>
    </location>
    <ligand>
        <name>FMN</name>
        <dbReference type="ChEBI" id="CHEBI:58210"/>
    </ligand>
</feature>
<dbReference type="EC" id="5.3.3.2" evidence="11"/>
<feature type="binding site" evidence="11">
    <location>
        <position position="128"/>
    </location>
    <ligand>
        <name>FMN</name>
        <dbReference type="ChEBI" id="CHEBI:58210"/>
    </ligand>
</feature>
<protein>
    <recommendedName>
        <fullName evidence="11">Isopentenyl-diphosphate delta-isomerase</fullName>
        <shortName evidence="11">IPP isomerase</shortName>
        <ecNumber evidence="11">5.3.3.2</ecNumber>
    </recommendedName>
    <alternativeName>
        <fullName evidence="11">Isopentenyl diphosphate:dimethylallyl diphosphate isomerase</fullName>
    </alternativeName>
    <alternativeName>
        <fullName evidence="11">Isopentenyl pyrophosphate isomerase</fullName>
    </alternativeName>
    <alternativeName>
        <fullName evidence="11">Type 2 isopentenyl diphosphate isomerase</fullName>
        <shortName evidence="11">IDI-2</shortName>
    </alternativeName>
</protein>
<feature type="binding site" evidence="11">
    <location>
        <position position="219"/>
    </location>
    <ligand>
        <name>FMN</name>
        <dbReference type="ChEBI" id="CHEBI:58210"/>
    </ligand>
</feature>
<dbReference type="OrthoDB" id="9795032at2"/>
<keyword evidence="5 11" id="KW-0479">Metal-binding</keyword>
<dbReference type="NCBIfam" id="TIGR02151">
    <property type="entry name" value="IPP_isom_2"/>
    <property type="match status" value="1"/>
</dbReference>
<comment type="caution">
    <text evidence="11">Lacks conserved residue(s) required for the propagation of feature annotation.</text>
</comment>
<feature type="binding site" evidence="11">
    <location>
        <begin position="265"/>
        <end position="267"/>
    </location>
    <ligand>
        <name>FMN</name>
        <dbReference type="ChEBI" id="CHEBI:58210"/>
    </ligand>
</feature>
<comment type="cofactor">
    <cofactor evidence="11">
        <name>NADPH</name>
        <dbReference type="ChEBI" id="CHEBI:57783"/>
    </cofactor>
</comment>
<keyword evidence="9 11" id="KW-0413">Isomerase</keyword>
<dbReference type="PIRSF" id="PIRSF003314">
    <property type="entry name" value="IPP_isomerase"/>
    <property type="match status" value="1"/>
</dbReference>
<dbReference type="Gene3D" id="3.20.20.70">
    <property type="entry name" value="Aldolase class I"/>
    <property type="match status" value="1"/>
</dbReference>
<name>A0A0R1HJJ5_9LACO</name>
<reference evidence="13 14" key="1">
    <citation type="journal article" date="2015" name="Genome Announc.">
        <title>Expanding the biotechnology potential of lactobacilli through comparative genomics of 213 strains and associated genera.</title>
        <authorList>
            <person name="Sun Z."/>
            <person name="Harris H.M."/>
            <person name="McCann A."/>
            <person name="Guo C."/>
            <person name="Argimon S."/>
            <person name="Zhang W."/>
            <person name="Yang X."/>
            <person name="Jeffery I.B."/>
            <person name="Cooney J.C."/>
            <person name="Kagawa T.F."/>
            <person name="Liu W."/>
            <person name="Song Y."/>
            <person name="Salvetti E."/>
            <person name="Wrobel A."/>
            <person name="Rasinkangas P."/>
            <person name="Parkhill J."/>
            <person name="Rea M.C."/>
            <person name="O'Sullivan O."/>
            <person name="Ritari J."/>
            <person name="Douillard F.P."/>
            <person name="Paul Ross R."/>
            <person name="Yang R."/>
            <person name="Briner A.E."/>
            <person name="Felis G.E."/>
            <person name="de Vos W.M."/>
            <person name="Barrangou R."/>
            <person name="Klaenhammer T.R."/>
            <person name="Caufield P.W."/>
            <person name="Cui Y."/>
            <person name="Zhang H."/>
            <person name="O'Toole P.W."/>
        </authorList>
    </citation>
    <scope>NUCLEOTIDE SEQUENCE [LARGE SCALE GENOMIC DNA]</scope>
    <source>
        <strain evidence="13 14">DSM 15638</strain>
    </source>
</reference>